<evidence type="ECO:0000313" key="3">
    <source>
        <dbReference type="Proteomes" id="UP001141434"/>
    </source>
</evidence>
<evidence type="ECO:0000313" key="2">
    <source>
        <dbReference type="EMBL" id="KAJ5084184.1"/>
    </source>
</evidence>
<reference evidence="2" key="1">
    <citation type="submission" date="2022-11" db="EMBL/GenBank/DDBJ databases">
        <authorList>
            <person name="Petersen C."/>
        </authorList>
    </citation>
    <scope>NUCLEOTIDE SEQUENCE</scope>
    <source>
        <strain evidence="2">IBT 34128</strain>
    </source>
</reference>
<keyword evidence="1" id="KW-0732">Signal</keyword>
<dbReference type="Proteomes" id="UP001141434">
    <property type="component" value="Unassembled WGS sequence"/>
</dbReference>
<comment type="caution">
    <text evidence="2">The sequence shown here is derived from an EMBL/GenBank/DDBJ whole genome shotgun (WGS) entry which is preliminary data.</text>
</comment>
<dbReference type="OrthoDB" id="3660930at2759"/>
<proteinExistence type="predicted"/>
<dbReference type="EMBL" id="JAPMSZ010000011">
    <property type="protein sequence ID" value="KAJ5084184.1"/>
    <property type="molecule type" value="Genomic_DNA"/>
</dbReference>
<feature type="chain" id="PRO_5040776713" evidence="1">
    <location>
        <begin position="19"/>
        <end position="147"/>
    </location>
</feature>
<feature type="signal peptide" evidence="1">
    <location>
        <begin position="1"/>
        <end position="18"/>
    </location>
</feature>
<dbReference type="AlphaFoldDB" id="A0A9W9EM14"/>
<sequence length="147" mass="15676">MKLTILALLVAAASTVSAGDHCVAADNPIRGECLADNGKSVGCSKGYCWKRCGEPEDKSEGLKGQWCWTSEISRPSTQTSTALFGDWIKCSKDSDCKESDFCGMNHTGGLCPTCGCGCHNTKEGVTWAGGDIEGDKVWARKGYDHNC</sequence>
<dbReference type="RefSeq" id="XP_056507581.1">
    <property type="nucleotide sequence ID" value="XM_056659288.1"/>
</dbReference>
<dbReference type="GeneID" id="81398457"/>
<keyword evidence="3" id="KW-1185">Reference proteome</keyword>
<name>A0A9W9EM14_9EURO</name>
<protein>
    <submittedName>
        <fullName evidence="2">Uncharacterized protein</fullName>
    </submittedName>
</protein>
<reference evidence="2" key="2">
    <citation type="journal article" date="2023" name="IMA Fungus">
        <title>Comparative genomic study of the Penicillium genus elucidates a diverse pangenome and 15 lateral gene transfer events.</title>
        <authorList>
            <person name="Petersen C."/>
            <person name="Sorensen T."/>
            <person name="Nielsen M.R."/>
            <person name="Sondergaard T.E."/>
            <person name="Sorensen J.L."/>
            <person name="Fitzpatrick D.A."/>
            <person name="Frisvad J.C."/>
            <person name="Nielsen K.L."/>
        </authorList>
    </citation>
    <scope>NUCLEOTIDE SEQUENCE</scope>
    <source>
        <strain evidence="2">IBT 34128</strain>
    </source>
</reference>
<organism evidence="2 3">
    <name type="scientific">Penicillium alfredii</name>
    <dbReference type="NCBI Taxonomy" id="1506179"/>
    <lineage>
        <taxon>Eukaryota</taxon>
        <taxon>Fungi</taxon>
        <taxon>Dikarya</taxon>
        <taxon>Ascomycota</taxon>
        <taxon>Pezizomycotina</taxon>
        <taxon>Eurotiomycetes</taxon>
        <taxon>Eurotiomycetidae</taxon>
        <taxon>Eurotiales</taxon>
        <taxon>Aspergillaceae</taxon>
        <taxon>Penicillium</taxon>
    </lineage>
</organism>
<evidence type="ECO:0000256" key="1">
    <source>
        <dbReference type="SAM" id="SignalP"/>
    </source>
</evidence>
<gene>
    <name evidence="2" type="ORF">NUU61_008763</name>
</gene>
<accession>A0A9W9EM14</accession>